<feature type="transmembrane region" description="Helical" evidence="7">
    <location>
        <begin position="199"/>
        <end position="220"/>
    </location>
</feature>
<dbReference type="PROSITE" id="PS50928">
    <property type="entry name" value="ABC_TM1"/>
    <property type="match status" value="1"/>
</dbReference>
<dbReference type="Proteomes" id="UP000193963">
    <property type="component" value="Unassembled WGS sequence"/>
</dbReference>
<dbReference type="CDD" id="cd06261">
    <property type="entry name" value="TM_PBP2"/>
    <property type="match status" value="1"/>
</dbReference>
<evidence type="ECO:0000313" key="9">
    <source>
        <dbReference type="EMBL" id="SLN38299.1"/>
    </source>
</evidence>
<dbReference type="Gene3D" id="1.10.3720.10">
    <property type="entry name" value="MetI-like"/>
    <property type="match status" value="1"/>
</dbReference>
<feature type="transmembrane region" description="Helical" evidence="7">
    <location>
        <begin position="78"/>
        <end position="101"/>
    </location>
</feature>
<keyword evidence="3" id="KW-1003">Cell membrane</keyword>
<evidence type="ECO:0000256" key="4">
    <source>
        <dbReference type="ARBA" id="ARBA00022692"/>
    </source>
</evidence>
<dbReference type="GO" id="GO:0005886">
    <property type="term" value="C:plasma membrane"/>
    <property type="evidence" value="ECO:0007669"/>
    <property type="project" value="UniProtKB-SubCell"/>
</dbReference>
<evidence type="ECO:0000256" key="3">
    <source>
        <dbReference type="ARBA" id="ARBA00022475"/>
    </source>
</evidence>
<dbReference type="PANTHER" id="PTHR43386:SF25">
    <property type="entry name" value="PEPTIDE ABC TRANSPORTER PERMEASE PROTEIN"/>
    <property type="match status" value="1"/>
</dbReference>
<dbReference type="SUPFAM" id="SSF161098">
    <property type="entry name" value="MetI-like"/>
    <property type="match status" value="1"/>
</dbReference>
<feature type="transmembrane region" description="Helical" evidence="7">
    <location>
        <begin position="13"/>
        <end position="31"/>
    </location>
</feature>
<keyword evidence="10" id="KW-1185">Reference proteome</keyword>
<dbReference type="InterPro" id="IPR050366">
    <property type="entry name" value="BP-dependent_transpt_permease"/>
</dbReference>
<reference evidence="9 10" key="1">
    <citation type="submission" date="2017-03" db="EMBL/GenBank/DDBJ databases">
        <authorList>
            <person name="Afonso C.L."/>
            <person name="Miller P.J."/>
            <person name="Scott M.A."/>
            <person name="Spackman E."/>
            <person name="Goraichik I."/>
            <person name="Dimitrov K.M."/>
            <person name="Suarez D.L."/>
            <person name="Swayne D.E."/>
        </authorList>
    </citation>
    <scope>NUCLEOTIDE SEQUENCE [LARGE SCALE GENOMIC DNA]</scope>
    <source>
        <strain evidence="9 10">CECT 7751</strain>
    </source>
</reference>
<evidence type="ECO:0000256" key="5">
    <source>
        <dbReference type="ARBA" id="ARBA00022989"/>
    </source>
</evidence>
<dbReference type="Pfam" id="PF00528">
    <property type="entry name" value="BPD_transp_1"/>
    <property type="match status" value="1"/>
</dbReference>
<feature type="domain" description="ABC transmembrane type-1" evidence="8">
    <location>
        <begin position="74"/>
        <end position="267"/>
    </location>
</feature>
<feature type="transmembrane region" description="Helical" evidence="7">
    <location>
        <begin position="240"/>
        <end position="263"/>
    </location>
</feature>
<dbReference type="PANTHER" id="PTHR43386">
    <property type="entry name" value="OLIGOPEPTIDE TRANSPORT SYSTEM PERMEASE PROTEIN APPC"/>
    <property type="match status" value="1"/>
</dbReference>
<feature type="transmembrane region" description="Helical" evidence="7">
    <location>
        <begin position="121"/>
        <end position="147"/>
    </location>
</feature>
<evidence type="ECO:0000256" key="2">
    <source>
        <dbReference type="ARBA" id="ARBA00022448"/>
    </source>
</evidence>
<protein>
    <submittedName>
        <fullName evidence="9">Putative D,D-dipeptide transport system permease protein DdpC</fullName>
    </submittedName>
</protein>
<evidence type="ECO:0000256" key="1">
    <source>
        <dbReference type="ARBA" id="ARBA00004651"/>
    </source>
</evidence>
<evidence type="ECO:0000256" key="6">
    <source>
        <dbReference type="ARBA" id="ARBA00023136"/>
    </source>
</evidence>
<sequence length="278" mass="29906">MTALTTRAASVPLTGWIGMALIALNLFLFLFGPMLAPYGQEEIVGVPFDVPQPGHPLGFDQNGRDMLSRLLYGARTSIGISLAAVCLSFAIGVPLGILAAIRGGWMDLVLSRLVDTVMSIPVLISALVVLQALGSSLPVLIVTIACLDSTRVFRLARLVAQGINVMEYAEVARLRGEGLIWMIRREILPNVMPPLVAEFGMRFCFTFLFVAGLSFLGLGVQPPFADWGGMVRDNQQGILYGLYAPLFPAAAIALVTIGVNLTVDWMLSGRTTVQGDNR</sequence>
<keyword evidence="2 7" id="KW-0813">Transport</keyword>
<dbReference type="InterPro" id="IPR000515">
    <property type="entry name" value="MetI-like"/>
</dbReference>
<dbReference type="EMBL" id="FWFN01000003">
    <property type="protein sequence ID" value="SLN38299.1"/>
    <property type="molecule type" value="Genomic_DNA"/>
</dbReference>
<evidence type="ECO:0000313" key="10">
    <source>
        <dbReference type="Proteomes" id="UP000193963"/>
    </source>
</evidence>
<comment type="similarity">
    <text evidence="7">Belongs to the binding-protein-dependent transport system permease family.</text>
</comment>
<keyword evidence="5 7" id="KW-1133">Transmembrane helix</keyword>
<dbReference type="AlphaFoldDB" id="A0A1X6Z493"/>
<evidence type="ECO:0000256" key="7">
    <source>
        <dbReference type="RuleBase" id="RU363032"/>
    </source>
</evidence>
<keyword evidence="6 7" id="KW-0472">Membrane</keyword>
<name>A0A1X6Z493_9RHOB</name>
<proteinExistence type="inferred from homology"/>
<comment type="subcellular location">
    <subcellularLocation>
        <location evidence="1 7">Cell membrane</location>
        <topology evidence="1 7">Multi-pass membrane protein</topology>
    </subcellularLocation>
</comment>
<evidence type="ECO:0000259" key="8">
    <source>
        <dbReference type="PROSITE" id="PS50928"/>
    </source>
</evidence>
<dbReference type="OrthoDB" id="9766870at2"/>
<gene>
    <name evidence="9" type="primary">ddpC_3</name>
    <name evidence="9" type="ORF">PSM7751_01725</name>
</gene>
<keyword evidence="4 7" id="KW-0812">Transmembrane</keyword>
<dbReference type="InterPro" id="IPR035906">
    <property type="entry name" value="MetI-like_sf"/>
</dbReference>
<accession>A0A1X6Z493</accession>
<organism evidence="9 10">
    <name type="scientific">Pseudooceanicola marinus</name>
    <dbReference type="NCBI Taxonomy" id="396013"/>
    <lineage>
        <taxon>Bacteria</taxon>
        <taxon>Pseudomonadati</taxon>
        <taxon>Pseudomonadota</taxon>
        <taxon>Alphaproteobacteria</taxon>
        <taxon>Rhodobacterales</taxon>
        <taxon>Paracoccaceae</taxon>
        <taxon>Pseudooceanicola</taxon>
    </lineage>
</organism>
<dbReference type="RefSeq" id="WP_085887597.1">
    <property type="nucleotide sequence ID" value="NZ_FWFN01000003.1"/>
</dbReference>
<dbReference type="GO" id="GO:0055085">
    <property type="term" value="P:transmembrane transport"/>
    <property type="evidence" value="ECO:0007669"/>
    <property type="project" value="InterPro"/>
</dbReference>